<name>A0A3A1UMC4_9BACL</name>
<protein>
    <submittedName>
        <fullName evidence="1">Uncharacterized protein</fullName>
    </submittedName>
</protein>
<organism evidence="1 2">
    <name type="scientific">Paenibacillus nanensis</name>
    <dbReference type="NCBI Taxonomy" id="393251"/>
    <lineage>
        <taxon>Bacteria</taxon>
        <taxon>Bacillati</taxon>
        <taxon>Bacillota</taxon>
        <taxon>Bacilli</taxon>
        <taxon>Bacillales</taxon>
        <taxon>Paenibacillaceae</taxon>
        <taxon>Paenibacillus</taxon>
    </lineage>
</organism>
<evidence type="ECO:0000313" key="1">
    <source>
        <dbReference type="EMBL" id="RIX48619.1"/>
    </source>
</evidence>
<dbReference type="OrthoDB" id="2661274at2"/>
<keyword evidence="2" id="KW-1185">Reference proteome</keyword>
<dbReference type="Proteomes" id="UP000266482">
    <property type="component" value="Unassembled WGS sequence"/>
</dbReference>
<sequence>MLTAKLRVEEMNAMDDLALISACFAPMIRAYKEAETKGEDFSESGFRTLSKGQQALFPFWAYCTHVVKSEADLYWWTAYFMARPKRWLGVLSGLRFFGDIATLGIAENMAAALAMRNHPRSLDRFDAAFDDLLKEAELADITASLYGRLLAGLPSTCRAIADHIRRHPHDFIA</sequence>
<comment type="caution">
    <text evidence="1">The sequence shown here is derived from an EMBL/GenBank/DDBJ whole genome shotgun (WGS) entry which is preliminary data.</text>
</comment>
<dbReference type="RefSeq" id="WP_119602713.1">
    <property type="nucleotide sequence ID" value="NZ_QXQA01000021.1"/>
</dbReference>
<gene>
    <name evidence="1" type="ORF">D3P08_24255</name>
</gene>
<proteinExistence type="predicted"/>
<accession>A0A3A1UMC4</accession>
<evidence type="ECO:0000313" key="2">
    <source>
        <dbReference type="Proteomes" id="UP000266482"/>
    </source>
</evidence>
<dbReference type="AlphaFoldDB" id="A0A3A1UMC4"/>
<reference evidence="1 2" key="1">
    <citation type="submission" date="2018-09" db="EMBL/GenBank/DDBJ databases">
        <title>Paenibacillus aracenensis nov. sp. isolated from a cave in southern Spain.</title>
        <authorList>
            <person name="Jurado V."/>
            <person name="Gutierrez-Patricio S."/>
            <person name="Gonzalez-Pimentel J.L."/>
            <person name="Miller A.Z."/>
            <person name="Laiz L."/>
            <person name="Saiz-Jimenez C."/>
        </authorList>
    </citation>
    <scope>NUCLEOTIDE SEQUENCE [LARGE SCALE GENOMIC DNA]</scope>
    <source>
        <strain evidence="1 2">DSM 22867</strain>
    </source>
</reference>
<dbReference type="EMBL" id="QXQA01000021">
    <property type="protein sequence ID" value="RIX48619.1"/>
    <property type="molecule type" value="Genomic_DNA"/>
</dbReference>